<dbReference type="PANTHER" id="PTHR43793">
    <property type="entry name" value="FAD SYNTHASE"/>
    <property type="match status" value="1"/>
</dbReference>
<dbReference type="EMBL" id="FQTU01000020">
    <property type="protein sequence ID" value="SHF22256.1"/>
    <property type="molecule type" value="Genomic_DNA"/>
</dbReference>
<protein>
    <submittedName>
        <fullName evidence="4">Glycerol-3-phosphate cytidylyltransferase</fullName>
    </submittedName>
</protein>
<dbReference type="SUPFAM" id="SSF52374">
    <property type="entry name" value="Nucleotidylyl transferase"/>
    <property type="match status" value="1"/>
</dbReference>
<dbReference type="Pfam" id="PF01467">
    <property type="entry name" value="CTP_transf_like"/>
    <property type="match status" value="1"/>
</dbReference>
<dbReference type="AlphaFoldDB" id="A0A1M4ZXA5"/>
<organism evidence="4 5">
    <name type="scientific">Alkalibacter saccharofermentans DSM 14828</name>
    <dbReference type="NCBI Taxonomy" id="1120975"/>
    <lineage>
        <taxon>Bacteria</taxon>
        <taxon>Bacillati</taxon>
        <taxon>Bacillota</taxon>
        <taxon>Clostridia</taxon>
        <taxon>Eubacteriales</taxon>
        <taxon>Eubacteriaceae</taxon>
        <taxon>Alkalibacter</taxon>
    </lineage>
</organism>
<dbReference type="RefSeq" id="WP_073272030.1">
    <property type="nucleotide sequence ID" value="NZ_FQTU01000020.1"/>
</dbReference>
<dbReference type="PANTHER" id="PTHR43793:SF1">
    <property type="entry name" value="FAD SYNTHASE"/>
    <property type="match status" value="1"/>
</dbReference>
<evidence type="ECO:0000256" key="1">
    <source>
        <dbReference type="ARBA" id="ARBA00022679"/>
    </source>
</evidence>
<dbReference type="InterPro" id="IPR050385">
    <property type="entry name" value="Archaeal_FAD_synthase"/>
</dbReference>
<keyword evidence="5" id="KW-1185">Reference proteome</keyword>
<evidence type="ECO:0000256" key="2">
    <source>
        <dbReference type="ARBA" id="ARBA00022695"/>
    </source>
</evidence>
<keyword evidence="2 4" id="KW-0548">Nucleotidyltransferase</keyword>
<sequence length="149" mass="17108">MTKKYKVGYTTGVFDLFHIGHLNILKKAKEQCEYLIVGVSTDENVLSYKKKTPVIPFEERIAIVEALKYVDEVVPQTHMDKFKAWEKIKFEAIFHGDDWKGSAMYSEIERKFNEVGVDMVYFPYTKGTSSTILADVLAQALKEKKASNE</sequence>
<keyword evidence="1 4" id="KW-0808">Transferase</keyword>
<reference evidence="4 5" key="1">
    <citation type="submission" date="2016-11" db="EMBL/GenBank/DDBJ databases">
        <authorList>
            <person name="Jaros S."/>
            <person name="Januszkiewicz K."/>
            <person name="Wedrychowicz H."/>
        </authorList>
    </citation>
    <scope>NUCLEOTIDE SEQUENCE [LARGE SCALE GENOMIC DNA]</scope>
    <source>
        <strain evidence="4 5">DSM 14828</strain>
    </source>
</reference>
<dbReference type="Proteomes" id="UP000184251">
    <property type="component" value="Unassembled WGS sequence"/>
</dbReference>
<dbReference type="STRING" id="1120975.SAMN02746064_02163"/>
<dbReference type="GO" id="GO:0016779">
    <property type="term" value="F:nucleotidyltransferase activity"/>
    <property type="evidence" value="ECO:0007669"/>
    <property type="project" value="UniProtKB-KW"/>
</dbReference>
<dbReference type="InterPro" id="IPR014729">
    <property type="entry name" value="Rossmann-like_a/b/a_fold"/>
</dbReference>
<evidence type="ECO:0000259" key="3">
    <source>
        <dbReference type="Pfam" id="PF01467"/>
    </source>
</evidence>
<dbReference type="NCBIfam" id="TIGR00125">
    <property type="entry name" value="cyt_tran_rel"/>
    <property type="match status" value="1"/>
</dbReference>
<dbReference type="InterPro" id="IPR004821">
    <property type="entry name" value="Cyt_trans-like"/>
</dbReference>
<accession>A0A1M4ZXA5</accession>
<evidence type="ECO:0000313" key="5">
    <source>
        <dbReference type="Proteomes" id="UP000184251"/>
    </source>
</evidence>
<proteinExistence type="predicted"/>
<feature type="domain" description="Cytidyltransferase-like" evidence="3">
    <location>
        <begin position="9"/>
        <end position="131"/>
    </location>
</feature>
<gene>
    <name evidence="4" type="ORF">SAMN02746064_02163</name>
</gene>
<evidence type="ECO:0000313" key="4">
    <source>
        <dbReference type="EMBL" id="SHF22256.1"/>
    </source>
</evidence>
<dbReference type="Gene3D" id="3.40.50.620">
    <property type="entry name" value="HUPs"/>
    <property type="match status" value="1"/>
</dbReference>
<dbReference type="OrthoDB" id="9802794at2"/>
<name>A0A1M4ZXA5_9FIRM</name>